<sequence>MATVSECIARVQASGGLACHECHISAKVVSKALSGRAIAKCEAGSLGSLLSAMDTTASHGRDKVYRVDADGLGHSFSIVQCRNKFVIMQSWVSSYSLQEWLLGTKGELKENGYLPNNGENDYEFLKTYLTIMSEDLSSRRVGYAQSNAQRLFNPLNANMARLRGAIGSASGKPLSIKWQGEAIH</sequence>
<protein>
    <submittedName>
        <fullName evidence="1">Uncharacterized protein</fullName>
    </submittedName>
</protein>
<dbReference type="AlphaFoldDB" id="A0A3N2DP14"/>
<reference evidence="1 2" key="1">
    <citation type="submission" date="2018-11" db="EMBL/GenBank/DDBJ databases">
        <title>Genomic Encyclopedia of Type Strains, Phase IV (KMG-IV): sequencing the most valuable type-strain genomes for metagenomic binning, comparative biology and taxonomic classification.</title>
        <authorList>
            <person name="Goeker M."/>
        </authorList>
    </citation>
    <scope>NUCLEOTIDE SEQUENCE [LARGE SCALE GENOMIC DNA]</scope>
    <source>
        <strain evidence="1 2">DSM 100316</strain>
    </source>
</reference>
<proteinExistence type="predicted"/>
<dbReference type="RefSeq" id="WP_123711902.1">
    <property type="nucleotide sequence ID" value="NZ_RKHR01000004.1"/>
</dbReference>
<keyword evidence="2" id="KW-1185">Reference proteome</keyword>
<evidence type="ECO:0000313" key="2">
    <source>
        <dbReference type="Proteomes" id="UP000275394"/>
    </source>
</evidence>
<organism evidence="1 2">
    <name type="scientific">Sinobacterium caligoides</name>
    <dbReference type="NCBI Taxonomy" id="933926"/>
    <lineage>
        <taxon>Bacteria</taxon>
        <taxon>Pseudomonadati</taxon>
        <taxon>Pseudomonadota</taxon>
        <taxon>Gammaproteobacteria</taxon>
        <taxon>Cellvibrionales</taxon>
        <taxon>Spongiibacteraceae</taxon>
        <taxon>Sinobacterium</taxon>
    </lineage>
</organism>
<gene>
    <name evidence="1" type="ORF">EDC56_1489</name>
</gene>
<evidence type="ECO:0000313" key="1">
    <source>
        <dbReference type="EMBL" id="ROS01065.1"/>
    </source>
</evidence>
<comment type="caution">
    <text evidence="1">The sequence shown here is derived from an EMBL/GenBank/DDBJ whole genome shotgun (WGS) entry which is preliminary data.</text>
</comment>
<name>A0A3N2DP14_9GAMM</name>
<accession>A0A3N2DP14</accession>
<dbReference type="Proteomes" id="UP000275394">
    <property type="component" value="Unassembled WGS sequence"/>
</dbReference>
<dbReference type="EMBL" id="RKHR01000004">
    <property type="protein sequence ID" value="ROS01065.1"/>
    <property type="molecule type" value="Genomic_DNA"/>
</dbReference>